<dbReference type="KEGG" id="tva:4773964"/>
<evidence type="ECO:0000313" key="3">
    <source>
        <dbReference type="Proteomes" id="UP000001542"/>
    </source>
</evidence>
<evidence type="ECO:0000256" key="1">
    <source>
        <dbReference type="SAM" id="MobiDB-lite"/>
    </source>
</evidence>
<dbReference type="VEuPathDB" id="TrichDB:TVAGG3_0595650"/>
<feature type="compositionally biased region" description="Basic and acidic residues" evidence="1">
    <location>
        <begin position="8"/>
        <end position="58"/>
    </location>
</feature>
<proteinExistence type="predicted"/>
<sequence>MESSTLGKEMDDLDRLLAEDTQIKEAKEEARKEKIETIQEEPKHITPQEVKKEEEPKPQTKPVNKPKKQRKPQMKISLQDLPLDNLPNLVIPTPNISPIPTATQPPPQSAFQQSIITNFEERILKYLDNSLKSLSLDLTTQLNNFFQKSDDIEPIISTFRKGLMSDIQRELQIKVNSISPPMIPFNVGIELPHQQTTYSSMQDTIMLFKAQNSSMQMMMNSTINDYKKAVHDRNKVLKKTMVMRQEMKKLKSETWKKSAKAEFQLLIIKNKLESIKNRSESLRHKNMESESLDISIQPEISTDDFIYELNSFLPELNRITTEPSDTFDKVGQLVDDEIQDIHKRRFTIESTTQDLCTAFNDYISRLTPDYQPTLTEFTVEDLSRQIRSRLNNIDPNSSTMQSPKKKSYRSAYQTGIPQDKFTLPLASYLYK</sequence>
<dbReference type="RefSeq" id="XP_001328180.1">
    <property type="nucleotide sequence ID" value="XM_001328145.1"/>
</dbReference>
<gene>
    <name evidence="2" type="ORF">TVAG_262070</name>
</gene>
<dbReference type="AlphaFoldDB" id="A2DUB9"/>
<dbReference type="Proteomes" id="UP000001542">
    <property type="component" value="Unassembled WGS sequence"/>
</dbReference>
<evidence type="ECO:0000313" key="2">
    <source>
        <dbReference type="EMBL" id="EAY15957.1"/>
    </source>
</evidence>
<accession>A2DUB9</accession>
<organism evidence="2 3">
    <name type="scientific">Trichomonas vaginalis (strain ATCC PRA-98 / G3)</name>
    <dbReference type="NCBI Taxonomy" id="412133"/>
    <lineage>
        <taxon>Eukaryota</taxon>
        <taxon>Metamonada</taxon>
        <taxon>Parabasalia</taxon>
        <taxon>Trichomonadida</taxon>
        <taxon>Trichomonadidae</taxon>
        <taxon>Trichomonas</taxon>
    </lineage>
</organism>
<reference evidence="2" key="1">
    <citation type="submission" date="2006-10" db="EMBL/GenBank/DDBJ databases">
        <authorList>
            <person name="Amadeo P."/>
            <person name="Zhao Q."/>
            <person name="Wortman J."/>
            <person name="Fraser-Liggett C."/>
            <person name="Carlton J."/>
        </authorList>
    </citation>
    <scope>NUCLEOTIDE SEQUENCE</scope>
    <source>
        <strain evidence="2">G3</strain>
    </source>
</reference>
<dbReference type="VEuPathDB" id="TrichDB:TVAG_262070"/>
<name>A2DUB9_TRIV3</name>
<reference evidence="2" key="2">
    <citation type="journal article" date="2007" name="Science">
        <title>Draft genome sequence of the sexually transmitted pathogen Trichomonas vaginalis.</title>
        <authorList>
            <person name="Carlton J.M."/>
            <person name="Hirt R.P."/>
            <person name="Silva J.C."/>
            <person name="Delcher A.L."/>
            <person name="Schatz M."/>
            <person name="Zhao Q."/>
            <person name="Wortman J.R."/>
            <person name="Bidwell S.L."/>
            <person name="Alsmark U.C.M."/>
            <person name="Besteiro S."/>
            <person name="Sicheritz-Ponten T."/>
            <person name="Noel C.J."/>
            <person name="Dacks J.B."/>
            <person name="Foster P.G."/>
            <person name="Simillion C."/>
            <person name="Van de Peer Y."/>
            <person name="Miranda-Saavedra D."/>
            <person name="Barton G.J."/>
            <person name="Westrop G.D."/>
            <person name="Mueller S."/>
            <person name="Dessi D."/>
            <person name="Fiori P.L."/>
            <person name="Ren Q."/>
            <person name="Paulsen I."/>
            <person name="Zhang H."/>
            <person name="Bastida-Corcuera F.D."/>
            <person name="Simoes-Barbosa A."/>
            <person name="Brown M.T."/>
            <person name="Hayes R.D."/>
            <person name="Mukherjee M."/>
            <person name="Okumura C.Y."/>
            <person name="Schneider R."/>
            <person name="Smith A.J."/>
            <person name="Vanacova S."/>
            <person name="Villalvazo M."/>
            <person name="Haas B.J."/>
            <person name="Pertea M."/>
            <person name="Feldblyum T.V."/>
            <person name="Utterback T.R."/>
            <person name="Shu C.L."/>
            <person name="Osoegawa K."/>
            <person name="de Jong P.J."/>
            <person name="Hrdy I."/>
            <person name="Horvathova L."/>
            <person name="Zubacova Z."/>
            <person name="Dolezal P."/>
            <person name="Malik S.B."/>
            <person name="Logsdon J.M. Jr."/>
            <person name="Henze K."/>
            <person name="Gupta A."/>
            <person name="Wang C.C."/>
            <person name="Dunne R.L."/>
            <person name="Upcroft J.A."/>
            <person name="Upcroft P."/>
            <person name="White O."/>
            <person name="Salzberg S.L."/>
            <person name="Tang P."/>
            <person name="Chiu C.-H."/>
            <person name="Lee Y.-S."/>
            <person name="Embley T.M."/>
            <person name="Coombs G.H."/>
            <person name="Mottram J.C."/>
            <person name="Tachezy J."/>
            <person name="Fraser-Liggett C.M."/>
            <person name="Johnson P.J."/>
        </authorList>
    </citation>
    <scope>NUCLEOTIDE SEQUENCE [LARGE SCALE GENOMIC DNA]</scope>
    <source>
        <strain evidence="2">G3</strain>
    </source>
</reference>
<feature type="compositionally biased region" description="Basic residues" evidence="1">
    <location>
        <begin position="64"/>
        <end position="73"/>
    </location>
</feature>
<feature type="region of interest" description="Disordered" evidence="1">
    <location>
        <begin position="1"/>
        <end position="73"/>
    </location>
</feature>
<protein>
    <submittedName>
        <fullName evidence="2">Uncharacterized protein</fullName>
    </submittedName>
</protein>
<dbReference type="EMBL" id="DS113248">
    <property type="protein sequence ID" value="EAY15957.1"/>
    <property type="molecule type" value="Genomic_DNA"/>
</dbReference>
<dbReference type="InParanoid" id="A2DUB9"/>
<keyword evidence="3" id="KW-1185">Reference proteome</keyword>